<dbReference type="SUPFAM" id="SSF49503">
    <property type="entry name" value="Cupredoxins"/>
    <property type="match status" value="2"/>
</dbReference>
<dbReference type="EMBL" id="CP097332">
    <property type="protein sequence ID" value="UQX87378.1"/>
    <property type="molecule type" value="Genomic_DNA"/>
</dbReference>
<proteinExistence type="predicted"/>
<dbReference type="InterPro" id="IPR045087">
    <property type="entry name" value="Cu-oxidase_fam"/>
</dbReference>
<evidence type="ECO:0000259" key="2">
    <source>
        <dbReference type="Pfam" id="PF07732"/>
    </source>
</evidence>
<dbReference type="InterPro" id="IPR008972">
    <property type="entry name" value="Cupredoxin"/>
</dbReference>
<name>A0ABY4QUP5_9ACTN</name>
<dbReference type="RefSeq" id="WP_249769893.1">
    <property type="nucleotide sequence ID" value="NZ_CP097332.1"/>
</dbReference>
<keyword evidence="4" id="KW-1185">Reference proteome</keyword>
<organism evidence="3 4">
    <name type="scientific">Jatrophihabitans telluris</name>
    <dbReference type="NCBI Taxonomy" id="2038343"/>
    <lineage>
        <taxon>Bacteria</taxon>
        <taxon>Bacillati</taxon>
        <taxon>Actinomycetota</taxon>
        <taxon>Actinomycetes</taxon>
        <taxon>Jatrophihabitantales</taxon>
        <taxon>Jatrophihabitantaceae</taxon>
        <taxon>Jatrophihabitans</taxon>
    </lineage>
</organism>
<gene>
    <name evidence="3" type="ORF">M6D93_13850</name>
</gene>
<dbReference type="InterPro" id="IPR011707">
    <property type="entry name" value="Cu-oxidase-like_N"/>
</dbReference>
<sequence>MRVRIANRRSPRRVTAAALGTTMAALSLVALQAGIAGAGAAELPATARVTAAGLRPAIAPVLGATTPTSVGRLTPRGCTGTGTVACDLYAKAGSTTMPGTVAAIPIWGFATDATSAVTAPGPVLVVNQGDRVTITLHNGLSGQSMSLALPGQQGVSGAGDDLTGAAAGSTAQYTFTASRPGTFTYEAGHTPQGARQVAMGLAGALIVLPSTAGSAYGNPADYPNTTYDDDAVLVLSEIDPALNTSPDPLAFDMRNFAPKYRLVNGHPFPSGTSSIATDYGHKVLVRYVNVGQQTHPMGALGTTQLEVAQDGHPAHYATTVAAESVDPGTTVDSIITMPGNRAMDGTVSATTPTKVGLYETNGSLDNAGALTGDTPAQVGFGGMLVFLDTQAPVNPGDLTGPTSKALTVGPNPSNALSDVTVTATVSDAATGSSAIAAAEYVIDDDAASPIAAASGVPMTLAATGQITTTATGTIPASVLADPTFAAGKHIVYVRAKDVQGNWGAVGSVVLNVPKTGPATTGGSLTPNITNGTVPIDISATGDDSGAGGIITDAEYFLDTPPASSDYGHGTAMSINRQASVVSVDATFDPASLATPLAEGVHHVYVHVKDDLLGSGLWGPVLDLPLSIDRTGPVTQGATLSPPATNGIQGDASNPGYLKLTAQLTDQGVLPQNIVDGEAFLSTVKADGTGLQLIAMDGKLDSPDEHVYALIPLSQIKAYKDGTLKVFVHGQDAAGNWGDATANPATLVIDRIAPKLTGLSGVLGPFGQPGVALSSAVTEANTLSAAEVWTTNTDPGVGKATPATLSVSNGVVTALASMPATAGAYNFHLRVRDQAGNWSNAVQATVSVFNSALQNTTGWSRSGSPLPSVSAAAKLPNNDEPGSTLGLPVNGSNTASAQFLASAVSSAQGYHARFRFAANTLNSQGATNTVTIFSATTATGLTSNTATNDVFSLQYQGSGNTAQIRGVLGTATTAWITIGTGPHTIGLDFKGGATSSLTLTMDGTALGVTGGATTAIRSNRLGFVRNGGTGLTSTGTAYFDSFFSVFSVTP</sequence>
<reference evidence="3" key="1">
    <citation type="journal article" date="2018" name="Int. J. Syst. Evol. Microbiol.">
        <title>Jatrophihabitans telluris sp. nov., isolated from sediment soil of lava forest wetlands and the emended description of the genus Jatrophihabitans.</title>
        <authorList>
            <person name="Lee K.C."/>
            <person name="Suh M.K."/>
            <person name="Eom M.K."/>
            <person name="Kim K.K."/>
            <person name="Kim J.S."/>
            <person name="Kim D.S."/>
            <person name="Ko S.H."/>
            <person name="Shin Y.K."/>
            <person name="Lee J.S."/>
        </authorList>
    </citation>
    <scope>NUCLEOTIDE SEQUENCE</scope>
    <source>
        <strain evidence="3">N237</strain>
    </source>
</reference>
<protein>
    <submittedName>
        <fullName evidence="3">Multicopper oxidase domain-containing protein</fullName>
    </submittedName>
</protein>
<evidence type="ECO:0000313" key="3">
    <source>
        <dbReference type="EMBL" id="UQX87378.1"/>
    </source>
</evidence>
<reference evidence="3" key="2">
    <citation type="submission" date="2022-05" db="EMBL/GenBank/DDBJ databases">
        <authorList>
            <person name="Kim J.-S."/>
            <person name="Lee K."/>
            <person name="Suh M."/>
            <person name="Eom M."/>
            <person name="Kim J.-S."/>
            <person name="Kim D.-S."/>
            <person name="Ko S.-H."/>
            <person name="Shin Y."/>
            <person name="Lee J.-S."/>
        </authorList>
    </citation>
    <scope>NUCLEOTIDE SEQUENCE</scope>
    <source>
        <strain evidence="3">N237</strain>
    </source>
</reference>
<accession>A0ABY4QUP5</accession>
<feature type="domain" description="Plastocyanin-like" evidence="2">
    <location>
        <begin position="119"/>
        <end position="210"/>
    </location>
</feature>
<keyword evidence="1" id="KW-0732">Signal</keyword>
<dbReference type="Gene3D" id="2.60.40.420">
    <property type="entry name" value="Cupredoxins - blue copper proteins"/>
    <property type="match status" value="1"/>
</dbReference>
<feature type="chain" id="PRO_5047272523" evidence="1">
    <location>
        <begin position="39"/>
        <end position="1049"/>
    </location>
</feature>
<feature type="signal peptide" evidence="1">
    <location>
        <begin position="1"/>
        <end position="38"/>
    </location>
</feature>
<dbReference type="Pfam" id="PF07732">
    <property type="entry name" value="Cu-oxidase_3"/>
    <property type="match status" value="1"/>
</dbReference>
<dbReference type="PANTHER" id="PTHR11709">
    <property type="entry name" value="MULTI-COPPER OXIDASE"/>
    <property type="match status" value="1"/>
</dbReference>
<evidence type="ECO:0000313" key="4">
    <source>
        <dbReference type="Proteomes" id="UP001056336"/>
    </source>
</evidence>
<evidence type="ECO:0000256" key="1">
    <source>
        <dbReference type="SAM" id="SignalP"/>
    </source>
</evidence>
<dbReference type="Proteomes" id="UP001056336">
    <property type="component" value="Chromosome"/>
</dbReference>